<feature type="compositionally biased region" description="Basic residues" evidence="1">
    <location>
        <begin position="1"/>
        <end position="10"/>
    </location>
</feature>
<feature type="region of interest" description="Disordered" evidence="1">
    <location>
        <begin position="1"/>
        <end position="21"/>
    </location>
</feature>
<reference evidence="2" key="1">
    <citation type="journal article" date="2020" name="Nature">
        <title>Giant virus diversity and host interactions through global metagenomics.</title>
        <authorList>
            <person name="Schulz F."/>
            <person name="Roux S."/>
            <person name="Paez-Espino D."/>
            <person name="Jungbluth S."/>
            <person name="Walsh D.A."/>
            <person name="Denef V.J."/>
            <person name="McMahon K.D."/>
            <person name="Konstantinidis K.T."/>
            <person name="Eloe-Fadrosh E.A."/>
            <person name="Kyrpides N.C."/>
            <person name="Woyke T."/>
        </authorList>
    </citation>
    <scope>NUCLEOTIDE SEQUENCE</scope>
    <source>
        <strain evidence="2">GVMAG-M-3300009182-46</strain>
    </source>
</reference>
<accession>A0A6C0F393</accession>
<dbReference type="AlphaFoldDB" id="A0A6C0F393"/>
<dbReference type="EMBL" id="MN739029">
    <property type="protein sequence ID" value="QHT35998.1"/>
    <property type="molecule type" value="Genomic_DNA"/>
</dbReference>
<organism evidence="2">
    <name type="scientific">viral metagenome</name>
    <dbReference type="NCBI Taxonomy" id="1070528"/>
    <lineage>
        <taxon>unclassified sequences</taxon>
        <taxon>metagenomes</taxon>
        <taxon>organismal metagenomes</taxon>
    </lineage>
</organism>
<protein>
    <submittedName>
        <fullName evidence="2">Uncharacterized protein</fullName>
    </submittedName>
</protein>
<evidence type="ECO:0000256" key="1">
    <source>
        <dbReference type="SAM" id="MobiDB-lite"/>
    </source>
</evidence>
<proteinExistence type="predicted"/>
<sequence>MPRLNTRKNKTILNKDSKKTDEISQLETMENSCSMAYYLDENSSFQEQEQEKQQQEKKGEEGNISYFFNDDSNFSGEANLLELMKEFEDMEIKQAIDETSAGNIEDDFLFAEIQNYTENYTVKQLMQICDYYGIAKDIKTFKCKKPELINYLLVFENDEINFELVMKRKQMWHCIEELKNDKYMKKFVIWD</sequence>
<name>A0A6C0F393_9ZZZZ</name>
<evidence type="ECO:0000313" key="2">
    <source>
        <dbReference type="EMBL" id="QHT35998.1"/>
    </source>
</evidence>